<dbReference type="EMBL" id="JAUTXU010000007">
    <property type="protein sequence ID" value="KAK3723881.1"/>
    <property type="molecule type" value="Genomic_DNA"/>
</dbReference>
<proteinExistence type="predicted"/>
<comment type="caution">
    <text evidence="1">The sequence shown here is derived from an EMBL/GenBank/DDBJ whole genome shotgun (WGS) entry which is preliminary data.</text>
</comment>
<keyword evidence="2" id="KW-1185">Reference proteome</keyword>
<accession>A0ACC3NWE5</accession>
<evidence type="ECO:0000313" key="2">
    <source>
        <dbReference type="Proteomes" id="UP001281147"/>
    </source>
</evidence>
<reference evidence="1" key="1">
    <citation type="submission" date="2023-07" db="EMBL/GenBank/DDBJ databases">
        <title>Black Yeasts Isolated from many extreme environments.</title>
        <authorList>
            <person name="Coleine C."/>
            <person name="Stajich J.E."/>
            <person name="Selbmann L."/>
        </authorList>
    </citation>
    <scope>NUCLEOTIDE SEQUENCE</scope>
    <source>
        <strain evidence="1">CCFEE 5714</strain>
    </source>
</reference>
<protein>
    <submittedName>
        <fullName evidence="1">Uncharacterized protein</fullName>
    </submittedName>
</protein>
<sequence>MAVHNLTFGVELEFIAIHNTFGVGKLIYKSLLNSGIPATGWEPLDEDINADADVQSYSRWRVETDQLCLSAGEKAYLPPGWCCESVELSSRKLFFSSDSWREEIAKVLQVLRQIESSGCRFITNQSTGFHVHVGNDTLPIPLRTAKNVFQIATAFERCIDELHSQPRITVAKEDKYGQLCPVYYPLSLFHGEFFRELQAENERLGVKGELSDTVLDRLARIEEASSYEGIGSHFRFMHPEINDGYGTHGHFSSYNFDNLFAEEQADRPEPTGTIEFRQHTGTLDLLEILAWVSLTCRVVESAGSVSTSDLLELLVRSIDPDVSLQDLLFALECPEWVMDHYLHQGIIGILGDASLNDSTEKPVNDPLVEMLIAQNDDECEERCSEAAVKAAINSKFVSGLYGLRPDVKEIKMPETLVTAPGLEWTLTTLEKGGMNVQSEEVVSLARERVLSHFAKLYREGVTDFSRGL</sequence>
<gene>
    <name evidence="1" type="ORF">LTR37_001365</name>
</gene>
<organism evidence="1 2">
    <name type="scientific">Vermiconidia calcicola</name>
    <dbReference type="NCBI Taxonomy" id="1690605"/>
    <lineage>
        <taxon>Eukaryota</taxon>
        <taxon>Fungi</taxon>
        <taxon>Dikarya</taxon>
        <taxon>Ascomycota</taxon>
        <taxon>Pezizomycotina</taxon>
        <taxon>Dothideomycetes</taxon>
        <taxon>Dothideomycetidae</taxon>
        <taxon>Mycosphaerellales</taxon>
        <taxon>Extremaceae</taxon>
        <taxon>Vermiconidia</taxon>
    </lineage>
</organism>
<dbReference type="Proteomes" id="UP001281147">
    <property type="component" value="Unassembled WGS sequence"/>
</dbReference>
<name>A0ACC3NWE5_9PEZI</name>
<evidence type="ECO:0000313" key="1">
    <source>
        <dbReference type="EMBL" id="KAK3723881.1"/>
    </source>
</evidence>